<gene>
    <name evidence="7" type="ORF">A4G23_04777</name>
</gene>
<dbReference type="Gene3D" id="1.10.150.240">
    <property type="entry name" value="Putative phosphatase, domain 2"/>
    <property type="match status" value="1"/>
</dbReference>
<dbReference type="Gene3D" id="3.40.50.1000">
    <property type="entry name" value="HAD superfamily/HAD-like"/>
    <property type="match status" value="1"/>
</dbReference>
<keyword evidence="7" id="KW-0378">Hydrolase</keyword>
<sequence>MTPGTARSPVVPALRSARAVVFDTDGVLTDSARVHAAAWKEAFDAWLAALPRDTATSGAADGAGAASRRPFDAAEDYRRYVDGRSRLDGAAAFLAARGLPADRAAVAAVAADKERRFTERLRDRPVAAYPGSVRLLRALRGAGVPMAAASASRHAREVLAGAGLLDLFDALVDGVEAARLGLPGKPHPALFLEAARRLGIPPGRCALVEDALAGVEAGRRGGFGLVVGVDRAAGAGAAGNGAGGSGAGGAPEGGADTATGPGAAGATDAAAGTGTGSGARSGAGAPTRAGEDTPTARALRRHGADLVVADLAELLAGREGEPA</sequence>
<reference evidence="7 8" key="1">
    <citation type="submission" date="2016-09" db="EMBL/GenBank/DDBJ databases">
        <title>Streptomyces rubrolavendulae MJM4426 Genome sequencing and assembly.</title>
        <authorList>
            <person name="Kim J.-G."/>
        </authorList>
    </citation>
    <scope>NUCLEOTIDE SEQUENCE [LARGE SCALE GENOMIC DNA]</scope>
    <source>
        <strain evidence="7 8">MJM4426</strain>
    </source>
</reference>
<dbReference type="SUPFAM" id="SSF56784">
    <property type="entry name" value="HAD-like"/>
    <property type="match status" value="1"/>
</dbReference>
<dbReference type="InterPro" id="IPR023214">
    <property type="entry name" value="HAD_sf"/>
</dbReference>
<keyword evidence="3" id="KW-0479">Metal-binding</keyword>
<comment type="cofactor">
    <cofactor evidence="1">
        <name>Mg(2+)</name>
        <dbReference type="ChEBI" id="CHEBI:18420"/>
    </cofactor>
</comment>
<keyword evidence="4" id="KW-0460">Magnesium</keyword>
<evidence type="ECO:0000313" key="8">
    <source>
        <dbReference type="Proteomes" id="UP000095349"/>
    </source>
</evidence>
<dbReference type="Proteomes" id="UP000095349">
    <property type="component" value="Chromosome"/>
</dbReference>
<dbReference type="PANTHER" id="PTHR46193:SF18">
    <property type="entry name" value="HEXITOL PHOSPHATASE B"/>
    <property type="match status" value="1"/>
</dbReference>
<evidence type="ECO:0000313" key="7">
    <source>
        <dbReference type="EMBL" id="AOT61886.1"/>
    </source>
</evidence>
<dbReference type="GO" id="GO:0016798">
    <property type="term" value="F:hydrolase activity, acting on glycosyl bonds"/>
    <property type="evidence" value="ECO:0007669"/>
    <property type="project" value="UniProtKB-KW"/>
</dbReference>
<dbReference type="EMBL" id="CP017316">
    <property type="protein sequence ID" value="AOT61886.1"/>
    <property type="molecule type" value="Genomic_DNA"/>
</dbReference>
<dbReference type="PANTHER" id="PTHR46193">
    <property type="entry name" value="6-PHOSPHOGLUCONATE PHOSPHATASE"/>
    <property type="match status" value="1"/>
</dbReference>
<name>A0A1D8G8V7_9ACTN</name>
<keyword evidence="7" id="KW-0326">Glycosidase</keyword>
<dbReference type="InterPro" id="IPR051600">
    <property type="entry name" value="Beta-PGM-like"/>
</dbReference>
<dbReference type="InterPro" id="IPR023198">
    <property type="entry name" value="PGP-like_dom2"/>
</dbReference>
<feature type="compositionally biased region" description="Low complexity" evidence="6">
    <location>
        <begin position="253"/>
        <end position="272"/>
    </location>
</feature>
<evidence type="ECO:0000256" key="3">
    <source>
        <dbReference type="ARBA" id="ARBA00022723"/>
    </source>
</evidence>
<dbReference type="InterPro" id="IPR036412">
    <property type="entry name" value="HAD-like_sf"/>
</dbReference>
<accession>A0A1D8G8V7</accession>
<dbReference type="NCBIfam" id="TIGR01509">
    <property type="entry name" value="HAD-SF-IA-v3"/>
    <property type="match status" value="1"/>
</dbReference>
<comment type="similarity">
    <text evidence="2">Belongs to the HAD-like hydrolase superfamily. CbbY/CbbZ/Gph/YieH family.</text>
</comment>
<dbReference type="GO" id="GO:0046872">
    <property type="term" value="F:metal ion binding"/>
    <property type="evidence" value="ECO:0007669"/>
    <property type="project" value="UniProtKB-KW"/>
</dbReference>
<dbReference type="SFLD" id="SFLDG01129">
    <property type="entry name" value="C1.5:_HAD__Beta-PGM__Phosphata"/>
    <property type="match status" value="1"/>
</dbReference>
<dbReference type="STRING" id="285473.A4G23_04777"/>
<dbReference type="EC" id="3.2.1.-" evidence="7"/>
<dbReference type="AlphaFoldDB" id="A0A1D8G8V7"/>
<dbReference type="KEGG" id="srn:A4G23_04777"/>
<protein>
    <submittedName>
        <fullName evidence="7">Putative glycosyl hydrolase</fullName>
        <ecNumber evidence="7">3.2.1.-</ecNumber>
    </submittedName>
</protein>
<keyword evidence="8" id="KW-1185">Reference proteome</keyword>
<keyword evidence="5" id="KW-0119">Carbohydrate metabolism</keyword>
<dbReference type="RefSeq" id="WP_420496663.1">
    <property type="nucleotide sequence ID" value="NZ_CP017316.1"/>
</dbReference>
<feature type="region of interest" description="Disordered" evidence="6">
    <location>
        <begin position="238"/>
        <end position="297"/>
    </location>
</feature>
<evidence type="ECO:0000256" key="1">
    <source>
        <dbReference type="ARBA" id="ARBA00001946"/>
    </source>
</evidence>
<dbReference type="PATRIC" id="fig|285473.5.peg.5034"/>
<evidence type="ECO:0000256" key="6">
    <source>
        <dbReference type="SAM" id="MobiDB-lite"/>
    </source>
</evidence>
<proteinExistence type="inferred from homology"/>
<evidence type="ECO:0000256" key="2">
    <source>
        <dbReference type="ARBA" id="ARBA00006171"/>
    </source>
</evidence>
<dbReference type="Pfam" id="PF00702">
    <property type="entry name" value="Hydrolase"/>
    <property type="match status" value="1"/>
</dbReference>
<organism evidence="7 8">
    <name type="scientific">Streptomyces rubrolavendulae</name>
    <dbReference type="NCBI Taxonomy" id="285473"/>
    <lineage>
        <taxon>Bacteria</taxon>
        <taxon>Bacillati</taxon>
        <taxon>Actinomycetota</taxon>
        <taxon>Actinomycetes</taxon>
        <taxon>Kitasatosporales</taxon>
        <taxon>Streptomycetaceae</taxon>
        <taxon>Streptomyces</taxon>
    </lineage>
</organism>
<feature type="compositionally biased region" description="Gly residues" evidence="6">
    <location>
        <begin position="238"/>
        <end position="252"/>
    </location>
</feature>
<dbReference type="InterPro" id="IPR006439">
    <property type="entry name" value="HAD-SF_hydro_IA"/>
</dbReference>
<evidence type="ECO:0000256" key="4">
    <source>
        <dbReference type="ARBA" id="ARBA00022842"/>
    </source>
</evidence>
<evidence type="ECO:0000256" key="5">
    <source>
        <dbReference type="ARBA" id="ARBA00023277"/>
    </source>
</evidence>
<dbReference type="SFLD" id="SFLDS00003">
    <property type="entry name" value="Haloacid_Dehalogenase"/>
    <property type="match status" value="1"/>
</dbReference>